<comment type="caution">
    <text evidence="1">The sequence shown here is derived from an EMBL/GenBank/DDBJ whole genome shotgun (WGS) entry which is preliminary data.</text>
</comment>
<evidence type="ECO:0000313" key="2">
    <source>
        <dbReference type="Proteomes" id="UP000623842"/>
    </source>
</evidence>
<dbReference type="AlphaFoldDB" id="A0A919EQF1"/>
<sequence length="65" mass="7230">MAFTSKDVALSMNSCAENFVSEIIDSVEFSTGEMSPEENEKLSKKLYSAIEKMAKDFESQVAEKV</sequence>
<reference evidence="1" key="1">
    <citation type="journal article" date="2014" name="Int. J. Syst. Evol. Microbiol.">
        <title>Complete genome sequence of Corynebacterium casei LMG S-19264T (=DSM 44701T), isolated from a smear-ripened cheese.</title>
        <authorList>
            <consortium name="US DOE Joint Genome Institute (JGI-PGF)"/>
            <person name="Walter F."/>
            <person name="Albersmeier A."/>
            <person name="Kalinowski J."/>
            <person name="Ruckert C."/>
        </authorList>
    </citation>
    <scope>NUCLEOTIDE SEQUENCE</scope>
    <source>
        <strain evidence="1">KCTC 42731</strain>
    </source>
</reference>
<gene>
    <name evidence="1" type="ORF">GCM10017161_41920</name>
</gene>
<keyword evidence="2" id="KW-1185">Reference proteome</keyword>
<proteinExistence type="predicted"/>
<evidence type="ECO:0000313" key="1">
    <source>
        <dbReference type="EMBL" id="GHG07794.1"/>
    </source>
</evidence>
<name>A0A919EQF1_9GAMM</name>
<dbReference type="Proteomes" id="UP000623842">
    <property type="component" value="Unassembled WGS sequence"/>
</dbReference>
<dbReference type="EMBL" id="BNCK01000016">
    <property type="protein sequence ID" value="GHG07794.1"/>
    <property type="molecule type" value="Genomic_DNA"/>
</dbReference>
<protein>
    <submittedName>
        <fullName evidence="1">Uncharacterized protein</fullName>
    </submittedName>
</protein>
<dbReference type="RefSeq" id="WP_189774840.1">
    <property type="nucleotide sequence ID" value="NZ_BNCK01000016.1"/>
</dbReference>
<accession>A0A919EQF1</accession>
<organism evidence="1 2">
    <name type="scientific">Thalassotalea marina</name>
    <dbReference type="NCBI Taxonomy" id="1673741"/>
    <lineage>
        <taxon>Bacteria</taxon>
        <taxon>Pseudomonadati</taxon>
        <taxon>Pseudomonadota</taxon>
        <taxon>Gammaproteobacteria</taxon>
        <taxon>Alteromonadales</taxon>
        <taxon>Colwelliaceae</taxon>
        <taxon>Thalassotalea</taxon>
    </lineage>
</organism>
<reference evidence="1" key="2">
    <citation type="submission" date="2020-09" db="EMBL/GenBank/DDBJ databases">
        <authorList>
            <person name="Sun Q."/>
            <person name="Kim S."/>
        </authorList>
    </citation>
    <scope>NUCLEOTIDE SEQUENCE</scope>
    <source>
        <strain evidence="1">KCTC 42731</strain>
    </source>
</reference>